<dbReference type="AlphaFoldDB" id="A0A2U1ND92"/>
<accession>A0A2U1ND92</accession>
<protein>
    <submittedName>
        <fullName evidence="1">Uncharacterized protein</fullName>
    </submittedName>
</protein>
<comment type="caution">
    <text evidence="1">The sequence shown here is derived from an EMBL/GenBank/DDBJ whole genome shotgun (WGS) entry which is preliminary data.</text>
</comment>
<dbReference type="EMBL" id="PKPP01003083">
    <property type="protein sequence ID" value="PWA71447.1"/>
    <property type="molecule type" value="Genomic_DNA"/>
</dbReference>
<gene>
    <name evidence="1" type="ORF">CTI12_AA150470</name>
</gene>
<dbReference type="Proteomes" id="UP000245207">
    <property type="component" value="Unassembled WGS sequence"/>
</dbReference>
<keyword evidence="2" id="KW-1185">Reference proteome</keyword>
<evidence type="ECO:0000313" key="1">
    <source>
        <dbReference type="EMBL" id="PWA71447.1"/>
    </source>
</evidence>
<name>A0A2U1ND92_ARTAN</name>
<sequence length="92" mass="10002">MSTHRFTVINVAIGLRNQKNGKIARLVATFTPLAACREDMMRRLFRKSRNLHGFAHVAEASAIVINVEVVTRKVGEAVAVAGDAVAEAVVKM</sequence>
<proteinExistence type="predicted"/>
<evidence type="ECO:0000313" key="2">
    <source>
        <dbReference type="Proteomes" id="UP000245207"/>
    </source>
</evidence>
<organism evidence="1 2">
    <name type="scientific">Artemisia annua</name>
    <name type="common">Sweet wormwood</name>
    <dbReference type="NCBI Taxonomy" id="35608"/>
    <lineage>
        <taxon>Eukaryota</taxon>
        <taxon>Viridiplantae</taxon>
        <taxon>Streptophyta</taxon>
        <taxon>Embryophyta</taxon>
        <taxon>Tracheophyta</taxon>
        <taxon>Spermatophyta</taxon>
        <taxon>Magnoliopsida</taxon>
        <taxon>eudicotyledons</taxon>
        <taxon>Gunneridae</taxon>
        <taxon>Pentapetalae</taxon>
        <taxon>asterids</taxon>
        <taxon>campanulids</taxon>
        <taxon>Asterales</taxon>
        <taxon>Asteraceae</taxon>
        <taxon>Asteroideae</taxon>
        <taxon>Anthemideae</taxon>
        <taxon>Artemisiinae</taxon>
        <taxon>Artemisia</taxon>
    </lineage>
</organism>
<reference evidence="1 2" key="1">
    <citation type="journal article" date="2018" name="Mol. Plant">
        <title>The genome of Artemisia annua provides insight into the evolution of Asteraceae family and artemisinin biosynthesis.</title>
        <authorList>
            <person name="Shen Q."/>
            <person name="Zhang L."/>
            <person name="Liao Z."/>
            <person name="Wang S."/>
            <person name="Yan T."/>
            <person name="Shi P."/>
            <person name="Liu M."/>
            <person name="Fu X."/>
            <person name="Pan Q."/>
            <person name="Wang Y."/>
            <person name="Lv Z."/>
            <person name="Lu X."/>
            <person name="Zhang F."/>
            <person name="Jiang W."/>
            <person name="Ma Y."/>
            <person name="Chen M."/>
            <person name="Hao X."/>
            <person name="Li L."/>
            <person name="Tang Y."/>
            <person name="Lv G."/>
            <person name="Zhou Y."/>
            <person name="Sun X."/>
            <person name="Brodelius P.E."/>
            <person name="Rose J.K.C."/>
            <person name="Tang K."/>
        </authorList>
    </citation>
    <scope>NUCLEOTIDE SEQUENCE [LARGE SCALE GENOMIC DNA]</scope>
    <source>
        <strain evidence="2">cv. Huhao1</strain>
        <tissue evidence="1">Leaf</tissue>
    </source>
</reference>